<evidence type="ECO:0000313" key="3">
    <source>
        <dbReference type="Proteomes" id="UP000587415"/>
    </source>
</evidence>
<dbReference type="AlphaFoldDB" id="A0A7X5YM65"/>
<keyword evidence="1" id="KW-0732">Signal</keyword>
<organism evidence="2 3">
    <name type="scientific">Brevundimonas alba</name>
    <dbReference type="NCBI Taxonomy" id="74314"/>
    <lineage>
        <taxon>Bacteria</taxon>
        <taxon>Pseudomonadati</taxon>
        <taxon>Pseudomonadota</taxon>
        <taxon>Alphaproteobacteria</taxon>
        <taxon>Caulobacterales</taxon>
        <taxon>Caulobacteraceae</taxon>
        <taxon>Brevundimonas</taxon>
    </lineage>
</organism>
<dbReference type="EMBL" id="JAATJM010000001">
    <property type="protein sequence ID" value="NJC41199.1"/>
    <property type="molecule type" value="Genomic_DNA"/>
</dbReference>
<evidence type="ECO:0008006" key="4">
    <source>
        <dbReference type="Google" id="ProtNLM"/>
    </source>
</evidence>
<gene>
    <name evidence="2" type="ORF">GGQ87_001457</name>
</gene>
<protein>
    <recommendedName>
        <fullName evidence="4">DUF4198 domain-containing protein</fullName>
    </recommendedName>
</protein>
<dbReference type="InterPro" id="IPR019613">
    <property type="entry name" value="DUF4198"/>
</dbReference>
<accession>A0A7X5YM65</accession>
<dbReference type="Proteomes" id="UP000587415">
    <property type="component" value="Unassembled WGS sequence"/>
</dbReference>
<evidence type="ECO:0000256" key="1">
    <source>
        <dbReference type="SAM" id="SignalP"/>
    </source>
</evidence>
<feature type="signal peptide" evidence="1">
    <location>
        <begin position="1"/>
        <end position="22"/>
    </location>
</feature>
<evidence type="ECO:0000313" key="2">
    <source>
        <dbReference type="EMBL" id="NJC41199.1"/>
    </source>
</evidence>
<comment type="caution">
    <text evidence="2">The sequence shown here is derived from an EMBL/GenBank/DDBJ whole genome shotgun (WGS) entry which is preliminary data.</text>
</comment>
<dbReference type="RefSeq" id="WP_168046098.1">
    <property type="nucleotide sequence ID" value="NZ_JAATJM010000001.1"/>
</dbReference>
<dbReference type="SUPFAM" id="SSF49478">
    <property type="entry name" value="Cna protein B-type domain"/>
    <property type="match status" value="1"/>
</dbReference>
<proteinExistence type="predicted"/>
<dbReference type="Pfam" id="PF10670">
    <property type="entry name" value="DUF4198"/>
    <property type="match status" value="1"/>
</dbReference>
<reference evidence="2 3" key="1">
    <citation type="submission" date="2020-03" db="EMBL/GenBank/DDBJ databases">
        <title>Genomic Encyclopedia of Type Strains, Phase IV (KMG-IV): sequencing the most valuable type-strain genomes for metagenomic binning, comparative biology and taxonomic classification.</title>
        <authorList>
            <person name="Goeker M."/>
        </authorList>
    </citation>
    <scope>NUCLEOTIDE SEQUENCE [LARGE SCALE GENOMIC DNA]</scope>
    <source>
        <strain evidence="2 3">DSM 4736</strain>
    </source>
</reference>
<sequence length="266" mass="27889">MKKSIALIAALATLALPMSAQAHRAWLAPTSTVLSGADAWVGFDAGMSNGVFIPDHAAMNLAGLVITAPDGSTAQPENMVRARYRSSFDLHLTQPGTWKVANVSSGINATYRENGEEKRWRGQAAEFPGAIPAGATDVVATRTSNRVETFVTLGAPTDTVFTNPASGLVLIPVTHPNDLAAGEAATFKLSMDGVAASGVEVTVARGGTRYRDNPEEMTVTTGADGAFTVTWPEPGMYWLNATVRTPAQGETIAANAQYVAVMEVLP</sequence>
<name>A0A7X5YM65_9CAUL</name>
<feature type="chain" id="PRO_5030877852" description="DUF4198 domain-containing protein" evidence="1">
    <location>
        <begin position="23"/>
        <end position="266"/>
    </location>
</feature>
<keyword evidence="3" id="KW-1185">Reference proteome</keyword>